<dbReference type="AlphaFoldDB" id="A0A9X4BI17"/>
<feature type="domain" description="Pyridoxamine kinase/Phosphomethylpyrimidine kinase" evidence="7">
    <location>
        <begin position="16"/>
        <end position="255"/>
    </location>
</feature>
<dbReference type="GO" id="GO:0009228">
    <property type="term" value="P:thiamine biosynthetic process"/>
    <property type="evidence" value="ECO:0007669"/>
    <property type="project" value="InterPro"/>
</dbReference>
<evidence type="ECO:0000256" key="2">
    <source>
        <dbReference type="ARBA" id="ARBA00012135"/>
    </source>
</evidence>
<comment type="caution">
    <text evidence="8">The sequence shown here is derived from an EMBL/GenBank/DDBJ whole genome shotgun (WGS) entry which is preliminary data.</text>
</comment>
<dbReference type="GO" id="GO:0008972">
    <property type="term" value="F:phosphomethylpyrimidine kinase activity"/>
    <property type="evidence" value="ECO:0007669"/>
    <property type="project" value="InterPro"/>
</dbReference>
<evidence type="ECO:0000313" key="9">
    <source>
        <dbReference type="Proteomes" id="UP001139971"/>
    </source>
</evidence>
<dbReference type="Pfam" id="PF08543">
    <property type="entry name" value="Phos_pyr_kin"/>
    <property type="match status" value="1"/>
</dbReference>
<dbReference type="InterPro" id="IPR004399">
    <property type="entry name" value="HMP/HMP-P_kinase_dom"/>
</dbReference>
<dbReference type="EC" id="2.7.1.49" evidence="2"/>
<dbReference type="PANTHER" id="PTHR20858:SF17">
    <property type="entry name" value="HYDROXYMETHYLPYRIMIDINE_PHOSPHOMETHYLPYRIMIDINE KINASE THI20-RELATED"/>
    <property type="match status" value="1"/>
</dbReference>
<dbReference type="CDD" id="cd01169">
    <property type="entry name" value="HMPP_kinase"/>
    <property type="match status" value="1"/>
</dbReference>
<dbReference type="InterPro" id="IPR029056">
    <property type="entry name" value="Ribokinase-like"/>
</dbReference>
<dbReference type="GO" id="GO:0008902">
    <property type="term" value="F:hydroxymethylpyrimidine kinase activity"/>
    <property type="evidence" value="ECO:0007669"/>
    <property type="project" value="UniProtKB-EC"/>
</dbReference>
<dbReference type="PANTHER" id="PTHR20858">
    <property type="entry name" value="PHOSPHOMETHYLPYRIMIDINE KINASE"/>
    <property type="match status" value="1"/>
</dbReference>
<evidence type="ECO:0000313" key="8">
    <source>
        <dbReference type="EMBL" id="MDC8011772.1"/>
    </source>
</evidence>
<comment type="pathway">
    <text evidence="1">Cofactor biosynthesis; thiamine diphosphate biosynthesis.</text>
</comment>
<dbReference type="NCBIfam" id="TIGR00097">
    <property type="entry name" value="HMP-P_kinase"/>
    <property type="match status" value="1"/>
</dbReference>
<keyword evidence="9" id="KW-1185">Reference proteome</keyword>
<evidence type="ECO:0000256" key="5">
    <source>
        <dbReference type="ARBA" id="ARBA00022777"/>
    </source>
</evidence>
<dbReference type="Proteomes" id="UP001139971">
    <property type="component" value="Unassembled WGS sequence"/>
</dbReference>
<proteinExistence type="predicted"/>
<dbReference type="SUPFAM" id="SSF53613">
    <property type="entry name" value="Ribokinase-like"/>
    <property type="match status" value="1"/>
</dbReference>
<dbReference type="FunFam" id="3.40.1190.20:FF:000003">
    <property type="entry name" value="Phosphomethylpyrimidine kinase ThiD"/>
    <property type="match status" value="1"/>
</dbReference>
<evidence type="ECO:0000259" key="7">
    <source>
        <dbReference type="Pfam" id="PF08543"/>
    </source>
</evidence>
<dbReference type="RefSeq" id="WP_263545072.1">
    <property type="nucleotide sequence ID" value="NZ_JAOVZO020000003.1"/>
</dbReference>
<evidence type="ECO:0000256" key="6">
    <source>
        <dbReference type="ARBA" id="ARBA00022840"/>
    </source>
</evidence>
<dbReference type="Gene3D" id="3.40.1190.20">
    <property type="match status" value="1"/>
</dbReference>
<dbReference type="GO" id="GO:0005829">
    <property type="term" value="C:cytosol"/>
    <property type="evidence" value="ECO:0007669"/>
    <property type="project" value="TreeGrafter"/>
</dbReference>
<keyword evidence="4" id="KW-0547">Nucleotide-binding</keyword>
<keyword evidence="5 8" id="KW-0418">Kinase</keyword>
<sequence>MTRSPLPSALTVAGSDSGGGAGIQADLKTFQAFGVHGLSAITALTAQNTRAVTAVHAVPPAMIEAQLDALFDDFSIGAAKTGMLGDARTIRAVVRALSRRHLPALVVDPVMIATSGAALLDPRAVDAMRDLLLPRAALVTPNIPEAQALTGRTIRRAADCDRVAADLLDAGAQAVLIKGGHRAGRTVVDRLYAGGREFAFEHPRLPRRGHGTGCTLAAAITAGLVLKRDLVAACDAATRYVHTALNGAYRPGRSKIDVLDHAVKPPAGFLRRAPGDD</sequence>
<accession>A0A9X4BI17</accession>
<protein>
    <recommendedName>
        <fullName evidence="2">hydroxymethylpyrimidine kinase</fullName>
        <ecNumber evidence="2">2.7.1.49</ecNumber>
    </recommendedName>
</protein>
<dbReference type="EMBL" id="JAOVZO020000003">
    <property type="protein sequence ID" value="MDC8011772.1"/>
    <property type="molecule type" value="Genomic_DNA"/>
</dbReference>
<evidence type="ECO:0000256" key="4">
    <source>
        <dbReference type="ARBA" id="ARBA00022741"/>
    </source>
</evidence>
<keyword evidence="6" id="KW-0067">ATP-binding</keyword>
<dbReference type="GO" id="GO:0005524">
    <property type="term" value="F:ATP binding"/>
    <property type="evidence" value="ECO:0007669"/>
    <property type="project" value="UniProtKB-KW"/>
</dbReference>
<keyword evidence="3 8" id="KW-0808">Transferase</keyword>
<name>A0A9X4BI17_9GAMM</name>
<dbReference type="InterPro" id="IPR013749">
    <property type="entry name" value="PM/HMP-P_kinase-1"/>
</dbReference>
<gene>
    <name evidence="8" type="primary">thiD</name>
    <name evidence="8" type="ORF">OD750_004345</name>
</gene>
<evidence type="ECO:0000256" key="1">
    <source>
        <dbReference type="ARBA" id="ARBA00004948"/>
    </source>
</evidence>
<reference evidence="8" key="1">
    <citation type="submission" date="2023-02" db="EMBL/GenBank/DDBJ databases">
        <title>Tahibacter soli sp. nov. isolated from soil.</title>
        <authorList>
            <person name="Baek J.H."/>
            <person name="Lee J.K."/>
            <person name="Choi D.G."/>
            <person name="Jeon C.O."/>
        </authorList>
    </citation>
    <scope>NUCLEOTIDE SEQUENCE</scope>
    <source>
        <strain evidence="8">BL</strain>
    </source>
</reference>
<evidence type="ECO:0000256" key="3">
    <source>
        <dbReference type="ARBA" id="ARBA00022679"/>
    </source>
</evidence>
<organism evidence="8 9">
    <name type="scientific">Tahibacter soli</name>
    <dbReference type="NCBI Taxonomy" id="2983605"/>
    <lineage>
        <taxon>Bacteria</taxon>
        <taxon>Pseudomonadati</taxon>
        <taxon>Pseudomonadota</taxon>
        <taxon>Gammaproteobacteria</taxon>
        <taxon>Lysobacterales</taxon>
        <taxon>Rhodanobacteraceae</taxon>
        <taxon>Tahibacter</taxon>
    </lineage>
</organism>